<evidence type="ECO:0000313" key="2">
    <source>
        <dbReference type="EMBL" id="MBC2382234.1"/>
    </source>
</evidence>
<evidence type="ECO:0000313" key="5">
    <source>
        <dbReference type="Proteomes" id="UP000534677"/>
    </source>
</evidence>
<evidence type="ECO:0000313" key="3">
    <source>
        <dbReference type="EMBL" id="MBC2408610.1"/>
    </source>
</evidence>
<keyword evidence="5" id="KW-1185">Reference proteome</keyword>
<protein>
    <recommendedName>
        <fullName evidence="1">Novel STAND NTPase 3 domain-containing protein</fullName>
    </recommendedName>
</protein>
<sequence length="1254" mass="144401">MSKLNQIQFALIELDGGAFQKLADAYLVERGFGYVNSIGSVIAANKVRTGTPDTLITTTKNNYVFAEYTTQQSGLLDKMKGDLIKCFDETKTGIPTNNIERVVFCFTGKINSKEEGELRHLCQSKNINLDIFGIDAISYDLYSKYPGLAKDFLGISIDTGQIVSPSKFVSLYNSGKLATRLDLGFHFRDKEFDETIDALKRSNLVLLSGKSGVGKSRLALEVCRSFSESFPEYEVLCVFGRNRDLWEDLQIKFRRPGNFLIFVDDANRVSQFDYFIDLISHQRDDQQIKVLASVRDYALKKIQDSAQPLGGGLEIQLDSFNDNQIRTLIADEYGIVNKHYLDRIAEIAQGNPRLAVMAAEVAKEAPLSCIHDVTALYDSYFSSILDDLKKDGTDLTSTALIRAAAIVSFFKAVDRTNTEMMLSIENVFKIDADAFWEAASRLHELELVDMYEDEVVRISDQVLATYIFYVATFKDKAIDFGVLIDNFFPKYRHKIIDSINPVLRAFNSEALISSMQPHIDQAISRLQLESNEDGTLHLIDAFWFVNLTDTLLWMHNRIEALTCEITAIDTIEFEQSKTTVPSPSNLSILRSFAFVGVEEVKMALELLMLHLSKRPSDAPGLLRILVEDYGFKFDSHHQNYKIQQAVLDTIWNYASTGNTLFSRVFLFIAKNYLDTQFESHEMNGSTLTISRFETPSTLELSEIRHTIFNRLFTLYGFQEFQGSVIEIIEHYCTSYKLTNSEIAQKDSENLLPFLESHLNPDNYQCCALMHSYLDLLEKHSISYQDSLRNRYSNATQILADIIFQDWLGGSGPELTYEEYEKYKNGRLITLTKNFTLDEYSVLINQCIAISDAKDTKKTNCQIQRALESIFLSLADSNDTLYLVVIDHYLQLQDPLRLNGYALVKKLVDIRNHNETLRLLDKYDYPAKRQWQFYTYMAIQPELIDKELSSNLYKLYETSETMDLPQDMDYLLKYVPADSMAVAKVVGIILKKVRSDSSAAYALTMLFNSYTEAAKRLPELFSQDLETLKMAYGAVEVTRHYGDHKGNIFNLILDLDTTFITTYIDWAFHNSKRGWLSSHDNQRDYDFIWVRHDYNEVMTMLIESIFSHEQNHFFAIDPYLHSFFKTKSEDPYTIEKQDMLLLSLIDKKNDNLEFMGLIFSVIAQFPPNRRHIFLQRFLKHNQNFDNFTRLPLEPNSRSWSGSRVPVLQEQINYWESLLPLISSVSLLRHKQYIERIIRELQTQIEDEKKRDFISD</sequence>
<dbReference type="EMBL" id="JAAXCZ010000006">
    <property type="protein sequence ID" value="MBC2382234.1"/>
    <property type="molecule type" value="Genomic_DNA"/>
</dbReference>
<proteinExistence type="predicted"/>
<evidence type="ECO:0000259" key="1">
    <source>
        <dbReference type="Pfam" id="PF20720"/>
    </source>
</evidence>
<dbReference type="EMBL" id="JAAXCY010000008">
    <property type="protein sequence ID" value="MBC2408610.1"/>
    <property type="molecule type" value="Genomic_DNA"/>
</dbReference>
<feature type="domain" description="Novel STAND NTPase 3" evidence="1">
    <location>
        <begin position="189"/>
        <end position="305"/>
    </location>
</feature>
<dbReference type="AlphaFoldDB" id="A0A7X1E1S7"/>
<dbReference type="Pfam" id="PF20720">
    <property type="entry name" value="nSTAND3"/>
    <property type="match status" value="1"/>
</dbReference>
<gene>
    <name evidence="2" type="ORF">HF209_14875</name>
    <name evidence="3" type="ORF">HF257_21570</name>
</gene>
<organism evidence="3 4">
    <name type="scientific">Pseudomonas cremoris</name>
    <dbReference type="NCBI Taxonomy" id="2724178"/>
    <lineage>
        <taxon>Bacteria</taxon>
        <taxon>Pseudomonadati</taxon>
        <taxon>Pseudomonadota</taxon>
        <taxon>Gammaproteobacteria</taxon>
        <taxon>Pseudomonadales</taxon>
        <taxon>Pseudomonadaceae</taxon>
        <taxon>Pseudomonas</taxon>
    </lineage>
</organism>
<accession>A0A7X1E1S7</accession>
<dbReference type="InterPro" id="IPR027417">
    <property type="entry name" value="P-loop_NTPase"/>
</dbReference>
<dbReference type="SUPFAM" id="SSF52540">
    <property type="entry name" value="P-loop containing nucleoside triphosphate hydrolases"/>
    <property type="match status" value="1"/>
</dbReference>
<dbReference type="Proteomes" id="UP000520513">
    <property type="component" value="Unassembled WGS sequence"/>
</dbReference>
<dbReference type="Proteomes" id="UP000534677">
    <property type="component" value="Unassembled WGS sequence"/>
</dbReference>
<evidence type="ECO:0000313" key="4">
    <source>
        <dbReference type="Proteomes" id="UP000520513"/>
    </source>
</evidence>
<dbReference type="RefSeq" id="WP_185708199.1">
    <property type="nucleotide sequence ID" value="NZ_JAAXCY010000008.1"/>
</dbReference>
<name>A0A7X1E1S7_9PSED</name>
<reference evidence="4 5" key="1">
    <citation type="submission" date="2020-04" db="EMBL/GenBank/DDBJ databases">
        <title>Pseudomonas crami sp. nov., a novel proteolytic bacterial species isolated from cream.</title>
        <authorList>
            <person name="Hofmann K."/>
            <person name="Woller A."/>
            <person name="Huptas C."/>
            <person name="Wenning M."/>
            <person name="Scherer S."/>
            <person name="Doll E.V."/>
        </authorList>
    </citation>
    <scope>NUCLEOTIDE SEQUENCE [LARGE SCALE GENOMIC DNA]</scope>
    <source>
        <strain evidence="2 5">WS 5096</strain>
        <strain evidence="3 4">WS 5106</strain>
    </source>
</reference>
<comment type="caution">
    <text evidence="3">The sequence shown here is derived from an EMBL/GenBank/DDBJ whole genome shotgun (WGS) entry which is preliminary data.</text>
</comment>
<dbReference type="InterPro" id="IPR049050">
    <property type="entry name" value="nSTAND3"/>
</dbReference>